<proteinExistence type="predicted"/>
<evidence type="ECO:0000313" key="2">
    <source>
        <dbReference type="Proteomes" id="UP000679749"/>
    </source>
</evidence>
<keyword evidence="2" id="KW-1185">Reference proteome</keyword>
<organism evidence="1 2">
    <name type="scientific">Neobacillus rhizophilus</name>
    <dbReference type="NCBI Taxonomy" id="2833579"/>
    <lineage>
        <taxon>Bacteria</taxon>
        <taxon>Bacillati</taxon>
        <taxon>Bacillota</taxon>
        <taxon>Bacilli</taxon>
        <taxon>Bacillales</taxon>
        <taxon>Bacillaceae</taxon>
        <taxon>Neobacillus</taxon>
    </lineage>
</organism>
<dbReference type="EMBL" id="JAGYPF010000002">
    <property type="protein sequence ID" value="MBS4212729.1"/>
    <property type="molecule type" value="Genomic_DNA"/>
</dbReference>
<sequence>MWSLVERLNQLGFKKEPEGLFCWLVDGAIVGSSLKVSSDPLSAVSLEKVKSLVESI</sequence>
<dbReference type="RefSeq" id="WP_213117261.1">
    <property type="nucleotide sequence ID" value="NZ_JAGYPF010000002.1"/>
</dbReference>
<gene>
    <name evidence="1" type="ORF">KHA99_09745</name>
</gene>
<accession>A0A942YU25</accession>
<dbReference type="Proteomes" id="UP000679749">
    <property type="component" value="Unassembled WGS sequence"/>
</dbReference>
<protein>
    <submittedName>
        <fullName evidence="1">Uncharacterized protein</fullName>
    </submittedName>
</protein>
<name>A0A942YU25_9BACI</name>
<dbReference type="AlphaFoldDB" id="A0A942YU25"/>
<reference evidence="1" key="1">
    <citation type="submission" date="2021-05" db="EMBL/GenBank/DDBJ databases">
        <title>Novel Bacillus species.</title>
        <authorList>
            <person name="Liu G."/>
        </authorList>
    </citation>
    <scope>NUCLEOTIDE SEQUENCE</scope>
    <source>
        <strain evidence="1">FJAT-49825</strain>
    </source>
</reference>
<evidence type="ECO:0000313" key="1">
    <source>
        <dbReference type="EMBL" id="MBS4212729.1"/>
    </source>
</evidence>
<comment type="caution">
    <text evidence="1">The sequence shown here is derived from an EMBL/GenBank/DDBJ whole genome shotgun (WGS) entry which is preliminary data.</text>
</comment>